<organism evidence="2 3">
    <name type="scientific">Leptolyngbya cf. ectocarpi LEGE 11479</name>
    <dbReference type="NCBI Taxonomy" id="1828722"/>
    <lineage>
        <taxon>Bacteria</taxon>
        <taxon>Bacillati</taxon>
        <taxon>Cyanobacteriota</taxon>
        <taxon>Cyanophyceae</taxon>
        <taxon>Leptolyngbyales</taxon>
        <taxon>Leptolyngbyaceae</taxon>
        <taxon>Leptolyngbya group</taxon>
        <taxon>Leptolyngbya</taxon>
    </lineage>
</organism>
<name>A0A928X202_LEPEC</name>
<dbReference type="InterPro" id="IPR001119">
    <property type="entry name" value="SLH_dom"/>
</dbReference>
<proteinExistence type="predicted"/>
<evidence type="ECO:0000313" key="3">
    <source>
        <dbReference type="Proteomes" id="UP000615026"/>
    </source>
</evidence>
<sequence length="307" mass="34149">MFKYLRGASVPLPILSLLLGIPLIPHALAEQPVEDTFPQVKQTTDTFDDISTHWSRHIINWLAGNNPAETSYLGNSEPRFRPGCPITRGEWVELSVTIFDLNNRPEAEGNPVASRPPCPDRPDVKCPFSDVPATANPHYQDTFQAFRTGMISGYPDGTFRPQQSMNYAEAIASLAAAFNLVPQIDSLKQQHGDPPAVIGTDYFINGRVLEDAWFAPALHGALLANLVALDWPLEFYPYRPPLSRGEAAVMMYLSLAYQDKASLDDPILRTETSPQSSEYALRHIRIAGEPDFTFGPPAVRRQCTEQR</sequence>
<comment type="caution">
    <text evidence="2">The sequence shown here is derived from an EMBL/GenBank/DDBJ whole genome shotgun (WGS) entry which is preliminary data.</text>
</comment>
<protein>
    <submittedName>
        <fullName evidence="2">S-layer homology domain-containing protein</fullName>
    </submittedName>
</protein>
<accession>A0A928X202</accession>
<feature type="domain" description="SLH" evidence="1">
    <location>
        <begin position="42"/>
        <end position="109"/>
    </location>
</feature>
<reference evidence="2" key="1">
    <citation type="submission" date="2020-10" db="EMBL/GenBank/DDBJ databases">
        <authorList>
            <person name="Castelo-Branco R."/>
            <person name="Eusebio N."/>
            <person name="Adriana R."/>
            <person name="Vieira A."/>
            <person name="Brugerolle De Fraissinette N."/>
            <person name="Rezende De Castro R."/>
            <person name="Schneider M.P."/>
            <person name="Vasconcelos V."/>
            <person name="Leao P.N."/>
        </authorList>
    </citation>
    <scope>NUCLEOTIDE SEQUENCE</scope>
    <source>
        <strain evidence="2">LEGE 11479</strain>
    </source>
</reference>
<dbReference type="EMBL" id="JADEXP010000041">
    <property type="protein sequence ID" value="MBE9066410.1"/>
    <property type="molecule type" value="Genomic_DNA"/>
</dbReference>
<keyword evidence="3" id="KW-1185">Reference proteome</keyword>
<evidence type="ECO:0000259" key="1">
    <source>
        <dbReference type="PROSITE" id="PS51272"/>
    </source>
</evidence>
<dbReference type="Proteomes" id="UP000615026">
    <property type="component" value="Unassembled WGS sequence"/>
</dbReference>
<dbReference type="AlphaFoldDB" id="A0A928X202"/>
<dbReference type="Pfam" id="PF00395">
    <property type="entry name" value="SLH"/>
    <property type="match status" value="1"/>
</dbReference>
<dbReference type="RefSeq" id="WP_193992139.1">
    <property type="nucleotide sequence ID" value="NZ_JADEXP010000041.1"/>
</dbReference>
<gene>
    <name evidence="2" type="ORF">IQ260_07070</name>
</gene>
<feature type="domain" description="SLH" evidence="1">
    <location>
        <begin position="125"/>
        <end position="188"/>
    </location>
</feature>
<dbReference type="PROSITE" id="PS51272">
    <property type="entry name" value="SLH"/>
    <property type="match status" value="2"/>
</dbReference>
<evidence type="ECO:0000313" key="2">
    <source>
        <dbReference type="EMBL" id="MBE9066410.1"/>
    </source>
</evidence>